<reference evidence="1" key="1">
    <citation type="submission" date="2023-03" db="EMBL/GenBank/DDBJ databases">
        <authorList>
            <person name="Steffen K."/>
            <person name="Cardenas P."/>
        </authorList>
    </citation>
    <scope>NUCLEOTIDE SEQUENCE</scope>
</reference>
<protein>
    <submittedName>
        <fullName evidence="1">Uncharacterized protein</fullName>
    </submittedName>
</protein>
<organism evidence="1 2">
    <name type="scientific">Geodia barretti</name>
    <name type="common">Barrett's horny sponge</name>
    <dbReference type="NCBI Taxonomy" id="519541"/>
    <lineage>
        <taxon>Eukaryota</taxon>
        <taxon>Metazoa</taxon>
        <taxon>Porifera</taxon>
        <taxon>Demospongiae</taxon>
        <taxon>Heteroscleromorpha</taxon>
        <taxon>Tetractinellida</taxon>
        <taxon>Astrophorina</taxon>
        <taxon>Geodiidae</taxon>
        <taxon>Geodia</taxon>
    </lineage>
</organism>
<keyword evidence="2" id="KW-1185">Reference proteome</keyword>
<accession>A0AA35S015</accession>
<name>A0AA35S015_GEOBA</name>
<dbReference type="AlphaFoldDB" id="A0AA35S015"/>
<gene>
    <name evidence="1" type="ORF">GBAR_LOCUS12110</name>
</gene>
<dbReference type="EMBL" id="CASHTH010001811">
    <property type="protein sequence ID" value="CAI8020242.1"/>
    <property type="molecule type" value="Genomic_DNA"/>
</dbReference>
<feature type="non-terminal residue" evidence="1">
    <location>
        <position position="330"/>
    </location>
</feature>
<dbReference type="Proteomes" id="UP001174909">
    <property type="component" value="Unassembled WGS sequence"/>
</dbReference>
<evidence type="ECO:0000313" key="1">
    <source>
        <dbReference type="EMBL" id="CAI8020242.1"/>
    </source>
</evidence>
<sequence>GYVLVYRQENVKPELVPKYVDCVTVVPRNIIFIYAGRWKFLRIQLAHIYRELHRNGGVIHEVWFMMIKYDEQAEQSLLKFIEVANNASKHVIFSVHYLGTPPVKFHRPYKEVFEGVVQHPYDKYLKLDDDIVYIHPGAFRTMIEKQNPSQCFMHFFNIAGSNWRCSWLHQKNDVYNETNPKHFVFDFSPKAHCGWKTADCAELTLRTFLHHHKNNQLERYFFKGLYLTPDRKRFSINAFLLDRHLLTYEMASIEPIGPDDEQWWTVTYSAKVAHPNCVVGEALVVHFAYSKVYDAMLKLGLLQEFEKIVTRNRQSFKMEQEVWKTLGFDD</sequence>
<proteinExistence type="predicted"/>
<comment type="caution">
    <text evidence="1">The sequence shown here is derived from an EMBL/GenBank/DDBJ whole genome shotgun (WGS) entry which is preliminary data.</text>
</comment>
<evidence type="ECO:0000313" key="2">
    <source>
        <dbReference type="Proteomes" id="UP001174909"/>
    </source>
</evidence>